<reference evidence="2 3" key="1">
    <citation type="submission" date="2016-04" db="EMBL/GenBank/DDBJ databases">
        <title>Genome analyses suggest a sexual origin of heterokaryosis in a supposedly ancient asexual fungus.</title>
        <authorList>
            <person name="Ropars J."/>
            <person name="Sedzielewska K."/>
            <person name="Noel J."/>
            <person name="Charron P."/>
            <person name="Farinelli L."/>
            <person name="Marton T."/>
            <person name="Kruger M."/>
            <person name="Pelin A."/>
            <person name="Brachmann A."/>
            <person name="Corradi N."/>
        </authorList>
    </citation>
    <scope>NUCLEOTIDE SEQUENCE [LARGE SCALE GENOMIC DNA]</scope>
    <source>
        <strain evidence="2 3">C2</strain>
    </source>
</reference>
<sequence>MSNLASRYSMMEGNINFQLQLHQEMTAFNDAFNLGKSISIIPPTMNDELLVPSQGRSHYINNPLLQDSNVITSNDTKEIKRRPYKRLTTSHFTPVPIDGSIDRLKQRRYTPATADDSSEAGPSGSSVNI</sequence>
<evidence type="ECO:0000256" key="1">
    <source>
        <dbReference type="SAM" id="MobiDB-lite"/>
    </source>
</evidence>
<comment type="caution">
    <text evidence="2">The sequence shown here is derived from an EMBL/GenBank/DDBJ whole genome shotgun (WGS) entry which is preliminary data.</text>
</comment>
<dbReference type="VEuPathDB" id="FungiDB:RhiirA1_399537"/>
<evidence type="ECO:0000313" key="3">
    <source>
        <dbReference type="Proteomes" id="UP000233469"/>
    </source>
</evidence>
<accession>A0A2N1MKL4</accession>
<dbReference type="AlphaFoldDB" id="A0A2N1MKL4"/>
<proteinExistence type="predicted"/>
<protein>
    <submittedName>
        <fullName evidence="2">Uncharacterized protein</fullName>
    </submittedName>
</protein>
<gene>
    <name evidence="2" type="ORF">RhiirC2_790744</name>
</gene>
<dbReference type="EMBL" id="LLXL01001997">
    <property type="protein sequence ID" value="PKK62178.1"/>
    <property type="molecule type" value="Genomic_DNA"/>
</dbReference>
<dbReference type="VEuPathDB" id="FungiDB:FUN_012500"/>
<dbReference type="Proteomes" id="UP000233469">
    <property type="component" value="Unassembled WGS sequence"/>
</dbReference>
<dbReference type="VEuPathDB" id="FungiDB:RhiirFUN_024359"/>
<evidence type="ECO:0000313" key="2">
    <source>
        <dbReference type="EMBL" id="PKK62178.1"/>
    </source>
</evidence>
<reference evidence="2 3" key="2">
    <citation type="submission" date="2017-10" db="EMBL/GenBank/DDBJ databases">
        <title>Extensive intraspecific genome diversity in a model arbuscular mycorrhizal fungus.</title>
        <authorList>
            <person name="Chen E.C.H."/>
            <person name="Morin E."/>
            <person name="Baudet D."/>
            <person name="Noel J."/>
            <person name="Ndikumana S."/>
            <person name="Charron P."/>
            <person name="St-Onge C."/>
            <person name="Giorgi J."/>
            <person name="Grigoriev I.V."/>
            <person name="Roux C."/>
            <person name="Martin F.M."/>
            <person name="Corradi N."/>
        </authorList>
    </citation>
    <scope>NUCLEOTIDE SEQUENCE [LARGE SCALE GENOMIC DNA]</scope>
    <source>
        <strain evidence="2 3">C2</strain>
    </source>
</reference>
<name>A0A2N1MKL4_9GLOM</name>
<organism evidence="2 3">
    <name type="scientific">Rhizophagus irregularis</name>
    <dbReference type="NCBI Taxonomy" id="588596"/>
    <lineage>
        <taxon>Eukaryota</taxon>
        <taxon>Fungi</taxon>
        <taxon>Fungi incertae sedis</taxon>
        <taxon>Mucoromycota</taxon>
        <taxon>Glomeromycotina</taxon>
        <taxon>Glomeromycetes</taxon>
        <taxon>Glomerales</taxon>
        <taxon>Glomeraceae</taxon>
        <taxon>Rhizophagus</taxon>
    </lineage>
</organism>
<feature type="region of interest" description="Disordered" evidence="1">
    <location>
        <begin position="90"/>
        <end position="129"/>
    </location>
</feature>